<name>A0A066WJ86_TILAU</name>
<evidence type="ECO:0000256" key="3">
    <source>
        <dbReference type="ARBA" id="ARBA00022664"/>
    </source>
</evidence>
<reference evidence="9 10" key="1">
    <citation type="submission" date="2014-05" db="EMBL/GenBank/DDBJ databases">
        <title>Draft genome sequence of a rare smut relative, Tilletiaria anomala UBC 951.</title>
        <authorList>
            <consortium name="DOE Joint Genome Institute"/>
            <person name="Toome M."/>
            <person name="Kuo A."/>
            <person name="Henrissat B."/>
            <person name="Lipzen A."/>
            <person name="Tritt A."/>
            <person name="Yoshinaga Y."/>
            <person name="Zane M."/>
            <person name="Barry K."/>
            <person name="Grigoriev I.V."/>
            <person name="Spatafora J.W."/>
            <person name="Aimea M.C."/>
        </authorList>
    </citation>
    <scope>NUCLEOTIDE SEQUENCE [LARGE SCALE GENOMIC DNA]</scope>
    <source>
        <strain evidence="9 10">UBC 951</strain>
    </source>
</reference>
<keyword evidence="4" id="KW-0508">mRNA splicing</keyword>
<dbReference type="Gene3D" id="1.25.40.180">
    <property type="match status" value="3"/>
</dbReference>
<evidence type="ECO:0000256" key="2">
    <source>
        <dbReference type="ARBA" id="ARBA00007413"/>
    </source>
</evidence>
<dbReference type="InterPro" id="IPR015172">
    <property type="entry name" value="MIF4G-like_typ-1"/>
</dbReference>
<dbReference type="InterPro" id="IPR016024">
    <property type="entry name" value="ARM-type_fold"/>
</dbReference>
<dbReference type="RefSeq" id="XP_013245462.1">
    <property type="nucleotide sequence ID" value="XM_013390008.1"/>
</dbReference>
<feature type="region of interest" description="Disordered" evidence="7">
    <location>
        <begin position="1"/>
        <end position="73"/>
    </location>
</feature>
<dbReference type="Pfam" id="PF09088">
    <property type="entry name" value="MIF4G_like"/>
    <property type="match status" value="1"/>
</dbReference>
<dbReference type="GO" id="GO:0008380">
    <property type="term" value="P:RNA splicing"/>
    <property type="evidence" value="ECO:0007669"/>
    <property type="project" value="UniProtKB-KW"/>
</dbReference>
<comment type="similarity">
    <text evidence="2">Belongs to the NCBP1 family.</text>
</comment>
<gene>
    <name evidence="9" type="ORF">K437DRAFT_254024</name>
</gene>
<keyword evidence="3" id="KW-0507">mRNA processing</keyword>
<evidence type="ECO:0000313" key="10">
    <source>
        <dbReference type="Proteomes" id="UP000027361"/>
    </source>
</evidence>
<dbReference type="FunCoup" id="A0A066WJ86">
    <property type="interactions" value="605"/>
</dbReference>
<accession>A0A066WJ86</accession>
<dbReference type="OrthoDB" id="10252707at2759"/>
<dbReference type="GeneID" id="25263745"/>
<evidence type="ECO:0000259" key="8">
    <source>
        <dbReference type="SMART" id="SM00543"/>
    </source>
</evidence>
<feature type="domain" description="MIF4G" evidence="8">
    <location>
        <begin position="76"/>
        <end position="308"/>
    </location>
</feature>
<dbReference type="OMA" id="CAAEGLM"/>
<organism evidence="9 10">
    <name type="scientific">Tilletiaria anomala (strain ATCC 24038 / CBS 436.72 / UBC 951)</name>
    <dbReference type="NCBI Taxonomy" id="1037660"/>
    <lineage>
        <taxon>Eukaryota</taxon>
        <taxon>Fungi</taxon>
        <taxon>Dikarya</taxon>
        <taxon>Basidiomycota</taxon>
        <taxon>Ustilaginomycotina</taxon>
        <taxon>Exobasidiomycetes</taxon>
        <taxon>Georgefischeriales</taxon>
        <taxon>Tilletiariaceae</taxon>
        <taxon>Tilletiaria</taxon>
    </lineage>
</organism>
<evidence type="ECO:0000256" key="5">
    <source>
        <dbReference type="ARBA" id="ARBA00023242"/>
    </source>
</evidence>
<evidence type="ECO:0000313" key="9">
    <source>
        <dbReference type="EMBL" id="KDN52623.1"/>
    </source>
</evidence>
<feature type="compositionally biased region" description="Gly residues" evidence="7">
    <location>
        <begin position="49"/>
        <end position="60"/>
    </location>
</feature>
<dbReference type="InterPro" id="IPR015174">
    <property type="entry name" value="MIF4G-like_typ-2"/>
</dbReference>
<dbReference type="AlphaFoldDB" id="A0A066WJ86"/>
<dbReference type="PANTHER" id="PTHR12412:SF2">
    <property type="entry name" value="NUCLEAR CAP-BINDING PROTEIN SUBUNIT 1"/>
    <property type="match status" value="1"/>
</dbReference>
<feature type="coiled-coil region" evidence="6">
    <location>
        <begin position="817"/>
        <end position="850"/>
    </location>
</feature>
<protein>
    <recommendedName>
        <fullName evidence="8">MIF4G domain-containing protein</fullName>
    </recommendedName>
</protein>
<proteinExistence type="inferred from homology"/>
<comment type="subcellular location">
    <subcellularLocation>
        <location evidence="1">Nucleus</location>
    </subcellularLocation>
</comment>
<dbReference type="EMBL" id="JMSN01000008">
    <property type="protein sequence ID" value="KDN52623.1"/>
    <property type="molecule type" value="Genomic_DNA"/>
</dbReference>
<dbReference type="GO" id="GO:0003729">
    <property type="term" value="F:mRNA binding"/>
    <property type="evidence" value="ECO:0007669"/>
    <property type="project" value="TreeGrafter"/>
</dbReference>
<comment type="caution">
    <text evidence="9">The sequence shown here is derived from an EMBL/GenBank/DDBJ whole genome shotgun (WGS) entry which is preliminary data.</text>
</comment>
<dbReference type="GO" id="GO:0006406">
    <property type="term" value="P:mRNA export from nucleus"/>
    <property type="evidence" value="ECO:0007669"/>
    <property type="project" value="InterPro"/>
</dbReference>
<dbReference type="PANTHER" id="PTHR12412">
    <property type="entry name" value="CAP BINDING PROTEIN"/>
    <property type="match status" value="1"/>
</dbReference>
<dbReference type="GO" id="GO:0005846">
    <property type="term" value="C:nuclear cap binding complex"/>
    <property type="evidence" value="ECO:0007669"/>
    <property type="project" value="InterPro"/>
</dbReference>
<dbReference type="GO" id="GO:0000184">
    <property type="term" value="P:nuclear-transcribed mRNA catabolic process, nonsense-mediated decay"/>
    <property type="evidence" value="ECO:0007669"/>
    <property type="project" value="TreeGrafter"/>
</dbReference>
<dbReference type="GO" id="GO:0006397">
    <property type="term" value="P:mRNA processing"/>
    <property type="evidence" value="ECO:0007669"/>
    <property type="project" value="UniProtKB-KW"/>
</dbReference>
<evidence type="ECO:0000256" key="1">
    <source>
        <dbReference type="ARBA" id="ARBA00004123"/>
    </source>
</evidence>
<feature type="compositionally biased region" description="Basic residues" evidence="7">
    <location>
        <begin position="31"/>
        <end position="41"/>
    </location>
</feature>
<evidence type="ECO:0000256" key="7">
    <source>
        <dbReference type="SAM" id="MobiDB-lite"/>
    </source>
</evidence>
<dbReference type="SUPFAM" id="SSF48371">
    <property type="entry name" value="ARM repeat"/>
    <property type="match status" value="3"/>
</dbReference>
<dbReference type="GO" id="GO:0000339">
    <property type="term" value="F:RNA cap binding"/>
    <property type="evidence" value="ECO:0007669"/>
    <property type="project" value="InterPro"/>
</dbReference>
<dbReference type="STRING" id="1037660.A0A066WJ86"/>
<dbReference type="HOGENOM" id="CLU_004991_0_0_1"/>
<evidence type="ECO:0000256" key="4">
    <source>
        <dbReference type="ARBA" id="ARBA00023187"/>
    </source>
</evidence>
<dbReference type="InterPro" id="IPR003890">
    <property type="entry name" value="MIF4G-like_typ-3"/>
</dbReference>
<dbReference type="Pfam" id="PF09090">
    <property type="entry name" value="MIF4G_like_2"/>
    <property type="match status" value="1"/>
</dbReference>
<dbReference type="Proteomes" id="UP000027361">
    <property type="component" value="Unassembled WGS sequence"/>
</dbReference>
<dbReference type="SMART" id="SM00543">
    <property type="entry name" value="MIF4G"/>
    <property type="match status" value="1"/>
</dbReference>
<keyword evidence="10" id="KW-1185">Reference proteome</keyword>
<dbReference type="Pfam" id="PF02854">
    <property type="entry name" value="MIF4G"/>
    <property type="match status" value="1"/>
</dbReference>
<dbReference type="InParanoid" id="A0A066WJ86"/>
<dbReference type="GO" id="GO:0005634">
    <property type="term" value="C:nucleus"/>
    <property type="evidence" value="ECO:0007669"/>
    <property type="project" value="UniProtKB-SubCell"/>
</dbReference>
<sequence>MSRYESYSGGASRTFAPYPSSGGGRGGGHDRRTHHRGGYRGGRRDHYRNGGGSYHGGKGNTGAADYRENDTETHRANKLRSTLLGLGEKAEFHAPSELYAVAQDLVDQASSSAQLREVIERTFLIMITEQPQKMPLTAALLATLVLAPPTPKDQPTDAKESSSLGSVVVNELLQAFRSYLDARLWRNVRLTLRFFCLLTPLRIISASSLYKLFDSLAAVMDEPAVTLARADRAATCILEPLCYTGDQLLAADPGAKEQLDKLVDALQSYGASRRVADDLLLPWQRHASLQPLSTESFETLLQALQNHKSLGYPKIPFLPQPGELVPPAISADLNADVASTVDVPETLIPPDEEDYVSLGQDLALAKLNQAAGPQPLGVTSKARAKILSADEAQIKRGGTGPQGRFIYARWMTESTPLTDSPSSVVLRSLVNDLIDLYEPNRRTAAKVLLDLPKFLHKGTFGGKMDPNVGLVGDTAMDWSSAPRLLAPASGSWILEDLLVEGILSNALLLPAAPHPELYYAALMREVVAASPQTIAPAIGKSLRRIYTAMATGKVETEVTKRLSDWFSAHLSNFNFGWAWKEWVPDMELPPQHPRRAFCVRVADLCVRLAYYDRVKSVLPAELQTGALPQEEPGPSFTYEDPNQTWHVKATELVNSFRAKASADVVLANLESFKREIIAPDDVTMTDTDAPTVATEAQAEIMIRDVAVQAVLSVGSRSFSHFLNVVERYHALLRNLSTSPEMRIHILGAVARFWRRSPQWILIVADKLLQYRILEPSDIVKYVFDPAASKLPVDGLGQNEEARDWSSFVWWDLLRNTIEKINGRVNQLQARVEALEAEEAARQEMAEAEAAAAPSKKANEEEEAPAIVFPTSVAVPVPEDPAKEKKDTLQDRRVALEAVMTEQRKVLSALINGFAEAMPANPTDAVDEPDWNQYWLTGWSKELLRRFHTQFGQNQQTLTAAFPKAIPAEFRRLFDQSCVLDSE</sequence>
<keyword evidence="5" id="KW-0539">Nucleus</keyword>
<evidence type="ECO:0000256" key="6">
    <source>
        <dbReference type="SAM" id="Coils"/>
    </source>
</evidence>
<dbReference type="InterPro" id="IPR027159">
    <property type="entry name" value="CBP80"/>
</dbReference>
<keyword evidence="6" id="KW-0175">Coiled coil</keyword>